<organism evidence="3 4">
    <name type="scientific">Sphingomonas hengshuiensis</name>
    <dbReference type="NCBI Taxonomy" id="1609977"/>
    <lineage>
        <taxon>Bacteria</taxon>
        <taxon>Pseudomonadati</taxon>
        <taxon>Pseudomonadota</taxon>
        <taxon>Alphaproteobacteria</taxon>
        <taxon>Sphingomonadales</taxon>
        <taxon>Sphingomonadaceae</taxon>
        <taxon>Sphingomonas</taxon>
    </lineage>
</organism>
<dbReference type="EMBL" id="QFNF01000023">
    <property type="protein sequence ID" value="PZO77185.1"/>
    <property type="molecule type" value="Genomic_DNA"/>
</dbReference>
<evidence type="ECO:0000313" key="4">
    <source>
        <dbReference type="Proteomes" id="UP000248614"/>
    </source>
</evidence>
<dbReference type="InterPro" id="IPR025403">
    <property type="entry name" value="TgpA-like_C"/>
</dbReference>
<dbReference type="Pfam" id="PF13559">
    <property type="entry name" value="DUF4129"/>
    <property type="match status" value="1"/>
</dbReference>
<gene>
    <name evidence="3" type="ORF">DI632_09630</name>
</gene>
<sequence>MGHAAASVPPIDSARVDAAWKAIRADGSIQFDLPEKAVPPRDPPPEWLEPVLRAIGEFVQWVGGGWRVILWIVGIVIVAALLFAIVPGLREWLAERLGRRRVVEEAPVWVPTETRARAVLEDADALAGKGRYDEAVRLLLFRSIDDIVAWRGDVVRPADTSRDIARADALPPLARGVFAGIVAAVERSLFGGRALDGDDWRRARADYAGFALKDAG</sequence>
<evidence type="ECO:0000259" key="2">
    <source>
        <dbReference type="Pfam" id="PF13559"/>
    </source>
</evidence>
<keyword evidence="1" id="KW-1133">Transmembrane helix</keyword>
<name>A0A2W5B1N7_9SPHN</name>
<reference evidence="3 4" key="1">
    <citation type="submission" date="2017-08" db="EMBL/GenBank/DDBJ databases">
        <title>Infants hospitalized years apart are colonized by the same room-sourced microbial strains.</title>
        <authorList>
            <person name="Brooks B."/>
            <person name="Olm M.R."/>
            <person name="Firek B.A."/>
            <person name="Baker R."/>
            <person name="Thomas B.C."/>
            <person name="Morowitz M.J."/>
            <person name="Banfield J.F."/>
        </authorList>
    </citation>
    <scope>NUCLEOTIDE SEQUENCE [LARGE SCALE GENOMIC DNA]</scope>
    <source>
        <strain evidence="3">S2_018_000_R3_110</strain>
    </source>
</reference>
<feature type="domain" description="Protein-glutamine gamma-glutamyltransferase-like C-terminal" evidence="2">
    <location>
        <begin position="151"/>
        <end position="207"/>
    </location>
</feature>
<protein>
    <recommendedName>
        <fullName evidence="2">Protein-glutamine gamma-glutamyltransferase-like C-terminal domain-containing protein</fullName>
    </recommendedName>
</protein>
<keyword evidence="1" id="KW-0812">Transmembrane</keyword>
<comment type="caution">
    <text evidence="3">The sequence shown here is derived from an EMBL/GenBank/DDBJ whole genome shotgun (WGS) entry which is preliminary data.</text>
</comment>
<evidence type="ECO:0000256" key="1">
    <source>
        <dbReference type="SAM" id="Phobius"/>
    </source>
</evidence>
<dbReference type="Proteomes" id="UP000248614">
    <property type="component" value="Unassembled WGS sequence"/>
</dbReference>
<keyword evidence="1" id="KW-0472">Membrane</keyword>
<proteinExistence type="predicted"/>
<evidence type="ECO:0000313" key="3">
    <source>
        <dbReference type="EMBL" id="PZO77185.1"/>
    </source>
</evidence>
<accession>A0A2W5B1N7</accession>
<feature type="transmembrane region" description="Helical" evidence="1">
    <location>
        <begin position="68"/>
        <end position="89"/>
    </location>
</feature>
<dbReference type="AlphaFoldDB" id="A0A2W5B1N7"/>